<keyword evidence="2" id="KW-0378">Hydrolase</keyword>
<sequence length="184" mass="21006">MITRKQAWEKLNELIENQNLIKHCLAVEAAMHTYAEYFKIPEVEHELWRIAGLLHDADWEKYPEKHPQIIAQWLKEQQAPEDLINAIEAHGFEFGVEPKAIMAKTIRAVDELTGLIVAVALIKDRKLSNVTVESIKNKWNTKAFARGVKRADITRGAQELDIPLDQHIKIVLTAMQNNAEVLGL</sequence>
<evidence type="ECO:0000313" key="2">
    <source>
        <dbReference type="EMBL" id="KKR72641.1"/>
    </source>
</evidence>
<dbReference type="Pfam" id="PF01966">
    <property type="entry name" value="HD"/>
    <property type="match status" value="1"/>
</dbReference>
<dbReference type="InterPro" id="IPR006675">
    <property type="entry name" value="HDIG_dom"/>
</dbReference>
<dbReference type="PANTHER" id="PTHR38659">
    <property type="entry name" value="METAL-DEPENDENT PHOSPHOHYDROLASE"/>
    <property type="match status" value="1"/>
</dbReference>
<name>A0A0G0TCV7_9BACT</name>
<dbReference type="AlphaFoldDB" id="A0A0G0TCV7"/>
<dbReference type="Proteomes" id="UP000034664">
    <property type="component" value="Unassembled WGS sequence"/>
</dbReference>
<feature type="domain" description="HD" evidence="1">
    <location>
        <begin position="21"/>
        <end position="112"/>
    </location>
</feature>
<evidence type="ECO:0000313" key="3">
    <source>
        <dbReference type="Proteomes" id="UP000034664"/>
    </source>
</evidence>
<dbReference type="EMBL" id="LBZM01000003">
    <property type="protein sequence ID" value="KKR72641.1"/>
    <property type="molecule type" value="Genomic_DNA"/>
</dbReference>
<protein>
    <submittedName>
        <fullName evidence="2">HAD-superfamily hydrolase</fullName>
    </submittedName>
</protein>
<accession>A0A0G0TCV7</accession>
<dbReference type="SUPFAM" id="SSF109604">
    <property type="entry name" value="HD-domain/PDEase-like"/>
    <property type="match status" value="1"/>
</dbReference>
<dbReference type="PANTHER" id="PTHR38659:SF1">
    <property type="entry name" value="METAL DEPENDENT PHOSPHOHYDROLASE"/>
    <property type="match status" value="1"/>
</dbReference>
<dbReference type="CDD" id="cd00077">
    <property type="entry name" value="HDc"/>
    <property type="match status" value="1"/>
</dbReference>
<evidence type="ECO:0000259" key="1">
    <source>
        <dbReference type="Pfam" id="PF01966"/>
    </source>
</evidence>
<reference evidence="2 3" key="1">
    <citation type="journal article" date="2015" name="Nature">
        <title>rRNA introns, odd ribosomes, and small enigmatic genomes across a large radiation of phyla.</title>
        <authorList>
            <person name="Brown C.T."/>
            <person name="Hug L.A."/>
            <person name="Thomas B.C."/>
            <person name="Sharon I."/>
            <person name="Castelle C.J."/>
            <person name="Singh A."/>
            <person name="Wilkins M.J."/>
            <person name="Williams K.H."/>
            <person name="Banfield J.F."/>
        </authorList>
    </citation>
    <scope>NUCLEOTIDE SEQUENCE [LARGE SCALE GENOMIC DNA]</scope>
</reference>
<dbReference type="NCBIfam" id="TIGR00277">
    <property type="entry name" value="HDIG"/>
    <property type="match status" value="1"/>
</dbReference>
<gene>
    <name evidence="2" type="ORF">UU14_C0003G0004</name>
</gene>
<dbReference type="InterPro" id="IPR003607">
    <property type="entry name" value="HD/PDEase_dom"/>
</dbReference>
<comment type="caution">
    <text evidence="2">The sequence shown here is derived from an EMBL/GenBank/DDBJ whole genome shotgun (WGS) entry which is preliminary data.</text>
</comment>
<proteinExistence type="predicted"/>
<organism evidence="2 3">
    <name type="scientific">Candidatus Roizmanbacteria bacterium GW2011_GWB1_40_7</name>
    <dbReference type="NCBI Taxonomy" id="1618482"/>
    <lineage>
        <taxon>Bacteria</taxon>
        <taxon>Candidatus Roizmaniibacteriota</taxon>
    </lineage>
</organism>
<dbReference type="Gene3D" id="1.10.3210.10">
    <property type="entry name" value="Hypothetical protein af1432"/>
    <property type="match status" value="1"/>
</dbReference>
<dbReference type="InterPro" id="IPR006674">
    <property type="entry name" value="HD_domain"/>
</dbReference>
<dbReference type="GO" id="GO:0016787">
    <property type="term" value="F:hydrolase activity"/>
    <property type="evidence" value="ECO:0007669"/>
    <property type="project" value="UniProtKB-KW"/>
</dbReference>